<organism evidence="5 6">
    <name type="scientific">Apatococcus fuscideae</name>
    <dbReference type="NCBI Taxonomy" id="2026836"/>
    <lineage>
        <taxon>Eukaryota</taxon>
        <taxon>Viridiplantae</taxon>
        <taxon>Chlorophyta</taxon>
        <taxon>core chlorophytes</taxon>
        <taxon>Trebouxiophyceae</taxon>
        <taxon>Chlorellales</taxon>
        <taxon>Chlorellaceae</taxon>
        <taxon>Apatococcus</taxon>
    </lineage>
</organism>
<evidence type="ECO:0000259" key="3">
    <source>
        <dbReference type="Pfam" id="PF04494"/>
    </source>
</evidence>
<name>A0AAW1SXW2_9CHLO</name>
<keyword evidence="6" id="KW-1185">Reference proteome</keyword>
<evidence type="ECO:0000259" key="4">
    <source>
        <dbReference type="Pfam" id="PF04982"/>
    </source>
</evidence>
<evidence type="ECO:0000256" key="1">
    <source>
        <dbReference type="SAM" id="MobiDB-lite"/>
    </source>
</evidence>
<proteinExistence type="predicted"/>
<evidence type="ECO:0000256" key="2">
    <source>
        <dbReference type="SAM" id="Phobius"/>
    </source>
</evidence>
<feature type="domain" description="HPP transmembrane region" evidence="4">
    <location>
        <begin position="337"/>
        <end position="394"/>
    </location>
</feature>
<feature type="transmembrane region" description="Helical" evidence="2">
    <location>
        <begin position="356"/>
        <end position="374"/>
    </location>
</feature>
<feature type="region of interest" description="Disordered" evidence="1">
    <location>
        <begin position="164"/>
        <end position="185"/>
    </location>
</feature>
<dbReference type="InterPro" id="IPR037264">
    <property type="entry name" value="TFIID_NTD2_sf"/>
</dbReference>
<sequence length="471" mass="51172">MSPYGSGLALDGLIQRYLQERGYDRSGEALSCESSNAGPAPTVLQAGRFREVLQDFFNAASSQYAESFDSFAEWADSSLDLLKEDLQKLLYPVFVHCYLRLVTEDQSIRPPPGELDARALPGRARNVQRGESRQDLLQGFERSGSAPIKTETVERAEGVLARQKSSPFKMLRSRSGTPGSFPDGRAQEAHLQLGQKDGEDLLGKDIEDVAPGPDVEAQRGPARRFTPRGCFCSVRDSLAGRIRDFKGAGKQRPQRAELLQVILTFAGTLLSLMLTAGISIWMTPGLSLPILLAPLGATAATLFGLLDAPAAQPRSVFYEMASYQFVNIYDPPGWCAVGTLLSCVVGSILRVPLGHVLYVCGPLAVAITLAVMQLTGTVHPPGCGITLIVSLLSPSKPCSIYKDGTAEPWWRTVNAWELRRTLEGSLGARIVQGFQLSTGAVIGTCVILLSAIIVRWCLPRGKKYPPYPSYW</sequence>
<dbReference type="InterPro" id="IPR007065">
    <property type="entry name" value="HPP"/>
</dbReference>
<dbReference type="PANTHER" id="PTHR33741">
    <property type="entry name" value="TRANSMEMBRANE PROTEIN DDB_G0269096-RELATED"/>
    <property type="match status" value="1"/>
</dbReference>
<dbReference type="SUPFAM" id="SSF160897">
    <property type="entry name" value="Taf5 N-terminal domain-like"/>
    <property type="match status" value="1"/>
</dbReference>
<feature type="transmembrane region" description="Helical" evidence="2">
    <location>
        <begin position="288"/>
        <end position="311"/>
    </location>
</feature>
<protein>
    <recommendedName>
        <fullName evidence="7">LisH domain-containing protein</fullName>
    </recommendedName>
</protein>
<keyword evidence="2" id="KW-0472">Membrane</keyword>
<feature type="transmembrane region" description="Helical" evidence="2">
    <location>
        <begin position="331"/>
        <end position="349"/>
    </location>
</feature>
<dbReference type="EMBL" id="JALJOV010000733">
    <property type="protein sequence ID" value="KAK9861591.1"/>
    <property type="molecule type" value="Genomic_DNA"/>
</dbReference>
<dbReference type="Pfam" id="PF04494">
    <property type="entry name" value="TFIID_NTD2"/>
    <property type="match status" value="1"/>
</dbReference>
<feature type="transmembrane region" description="Helical" evidence="2">
    <location>
        <begin position="258"/>
        <end position="281"/>
    </location>
</feature>
<feature type="domain" description="HPP transmembrane region" evidence="4">
    <location>
        <begin position="254"/>
        <end position="317"/>
    </location>
</feature>
<comment type="caution">
    <text evidence="5">The sequence shown here is derived from an EMBL/GenBank/DDBJ whole genome shotgun (WGS) entry which is preliminary data.</text>
</comment>
<evidence type="ECO:0000313" key="6">
    <source>
        <dbReference type="Proteomes" id="UP001485043"/>
    </source>
</evidence>
<keyword evidence="2" id="KW-1133">Transmembrane helix</keyword>
<dbReference type="Gene3D" id="1.25.40.500">
    <property type="entry name" value="TFIID subunit TAF5, NTD2 domain"/>
    <property type="match status" value="1"/>
</dbReference>
<keyword evidence="2" id="KW-0812">Transmembrane</keyword>
<feature type="domain" description="TFIID subunit TAF5 NTD2" evidence="3">
    <location>
        <begin position="61"/>
        <end position="107"/>
    </location>
</feature>
<dbReference type="PANTHER" id="PTHR33741:SF5">
    <property type="entry name" value="TRANSMEMBRANE PROTEIN DDB_G0269096-RELATED"/>
    <property type="match status" value="1"/>
</dbReference>
<dbReference type="InterPro" id="IPR007582">
    <property type="entry name" value="TFIID_NTD2"/>
</dbReference>
<dbReference type="Proteomes" id="UP001485043">
    <property type="component" value="Unassembled WGS sequence"/>
</dbReference>
<dbReference type="InterPro" id="IPR058581">
    <property type="entry name" value="TM_HPP"/>
</dbReference>
<dbReference type="AlphaFoldDB" id="A0AAW1SXW2"/>
<accession>A0AAW1SXW2</accession>
<feature type="transmembrane region" description="Helical" evidence="2">
    <location>
        <begin position="436"/>
        <end position="458"/>
    </location>
</feature>
<evidence type="ECO:0000313" key="5">
    <source>
        <dbReference type="EMBL" id="KAK9861591.1"/>
    </source>
</evidence>
<gene>
    <name evidence="5" type="ORF">WJX84_006733</name>
</gene>
<evidence type="ECO:0008006" key="7">
    <source>
        <dbReference type="Google" id="ProtNLM"/>
    </source>
</evidence>
<reference evidence="5 6" key="1">
    <citation type="journal article" date="2024" name="Nat. Commun.">
        <title>Phylogenomics reveals the evolutionary origins of lichenization in chlorophyte algae.</title>
        <authorList>
            <person name="Puginier C."/>
            <person name="Libourel C."/>
            <person name="Otte J."/>
            <person name="Skaloud P."/>
            <person name="Haon M."/>
            <person name="Grisel S."/>
            <person name="Petersen M."/>
            <person name="Berrin J.G."/>
            <person name="Delaux P.M."/>
            <person name="Dal Grande F."/>
            <person name="Keller J."/>
        </authorList>
    </citation>
    <scope>NUCLEOTIDE SEQUENCE [LARGE SCALE GENOMIC DNA]</scope>
    <source>
        <strain evidence="5 6">SAG 2523</strain>
    </source>
</reference>
<dbReference type="Pfam" id="PF04982">
    <property type="entry name" value="TM_HPP"/>
    <property type="match status" value="2"/>
</dbReference>